<dbReference type="InterPro" id="IPR052155">
    <property type="entry name" value="Biofilm_reg_signaling"/>
</dbReference>
<dbReference type="InterPro" id="IPR043128">
    <property type="entry name" value="Rev_trsase/Diguanyl_cyclase"/>
</dbReference>
<sequence length="687" mass="79660">MNIKKFLQNADVLFKSKIQKKFVPLKITMIYLMVGFLWVLLSDQILYLVIPDAHIRTILSTFKGWIYVIVNSLIVYFLIKEIVRESEFWFKKLNGSYEELEKTYEELSDTEEELRVQYEELQKNEEILRESEERYKLALDGSNDVIWEWNMNTDKLLFSDKWTNITGYNLDEYTSLNSIIEDLVEEDKYDLISNIENLKNNKSLFFKSKFRIKSKYEGYKWLYIRGKVLKGSQGKAIKVAGSITDVTETKKIQDEISYRAYHDHLTGLPNRTLLMNKLINALANRKSEKNKGAIIFIDLDDFKKTNDTLGHNYGDELLKEVSELLKKSIGEKNIIGRIGGDEFLILIPNMKDSSYAESLGKKIISIFKNPFQIEEKQIYTSASIGITVFPDDGEDINTLLKNADTAMYKSKENGKNKYCFFDINMSNDIFRKSLIEKNLRFALKNKEFYIYYQPQIDLTSGKIRSLEALLRWNNSELGVVSPGEFIPIAEETGMIFEIGKWVIMEVCAQNKKWKDKGYDYETIAINISSIQLQNENFQSVVKNAIEETGINPEFIEFEITESSLMDCFDDNIRLLNHFKSMGMKIALDDFGTGYSSLNYLTLLPINTLKIDKSFIDRITMSSRDKEITDGIIKLAHNINLEVISEGVEIEEQLNLLKNMSCDIVQGYYFSKPVSTDSMEKFLLKENK</sequence>
<dbReference type="Proteomes" id="UP000537131">
    <property type="component" value="Unassembled WGS sequence"/>
</dbReference>
<keyword evidence="2" id="KW-1133">Transmembrane helix</keyword>
<evidence type="ECO:0000313" key="7">
    <source>
        <dbReference type="EMBL" id="NMM64762.1"/>
    </source>
</evidence>
<dbReference type="InterPro" id="IPR029787">
    <property type="entry name" value="Nucleotide_cyclase"/>
</dbReference>
<dbReference type="SMART" id="SM00267">
    <property type="entry name" value="GGDEF"/>
    <property type="match status" value="1"/>
</dbReference>
<dbReference type="Pfam" id="PF08447">
    <property type="entry name" value="PAS_3"/>
    <property type="match status" value="1"/>
</dbReference>
<dbReference type="InterPro" id="IPR000160">
    <property type="entry name" value="GGDEF_dom"/>
</dbReference>
<keyword evidence="8" id="KW-1185">Reference proteome</keyword>
<keyword evidence="2" id="KW-0472">Membrane</keyword>
<dbReference type="Pfam" id="PF00563">
    <property type="entry name" value="EAL"/>
    <property type="match status" value="1"/>
</dbReference>
<name>A0A7Y0EJY7_9CLOT</name>
<feature type="domain" description="PAC" evidence="4">
    <location>
        <begin position="206"/>
        <end position="258"/>
    </location>
</feature>
<proteinExistence type="predicted"/>
<dbReference type="InterPro" id="IPR001633">
    <property type="entry name" value="EAL_dom"/>
</dbReference>
<organism evidence="7 8">
    <name type="scientific">Clostridium muellerianum</name>
    <dbReference type="NCBI Taxonomy" id="2716538"/>
    <lineage>
        <taxon>Bacteria</taxon>
        <taxon>Bacillati</taxon>
        <taxon>Bacillota</taxon>
        <taxon>Clostridia</taxon>
        <taxon>Eubacteriales</taxon>
        <taxon>Clostridiaceae</taxon>
        <taxon>Clostridium</taxon>
    </lineage>
</organism>
<evidence type="ECO:0000259" key="3">
    <source>
        <dbReference type="PROSITE" id="PS50112"/>
    </source>
</evidence>
<feature type="domain" description="PAS" evidence="3">
    <location>
        <begin position="131"/>
        <end position="202"/>
    </location>
</feature>
<dbReference type="AlphaFoldDB" id="A0A7Y0EJY7"/>
<feature type="transmembrane region" description="Helical" evidence="2">
    <location>
        <begin position="29"/>
        <end position="50"/>
    </location>
</feature>
<dbReference type="InterPro" id="IPR000700">
    <property type="entry name" value="PAS-assoc_C"/>
</dbReference>
<dbReference type="SUPFAM" id="SSF55073">
    <property type="entry name" value="Nucleotide cyclase"/>
    <property type="match status" value="1"/>
</dbReference>
<dbReference type="PROSITE" id="PS50883">
    <property type="entry name" value="EAL"/>
    <property type="match status" value="1"/>
</dbReference>
<dbReference type="PROSITE" id="PS50113">
    <property type="entry name" value="PAC"/>
    <property type="match status" value="1"/>
</dbReference>
<evidence type="ECO:0000259" key="5">
    <source>
        <dbReference type="PROSITE" id="PS50883"/>
    </source>
</evidence>
<protein>
    <submittedName>
        <fullName evidence="7">EAL domain-containing protein</fullName>
    </submittedName>
</protein>
<dbReference type="SMART" id="SM00052">
    <property type="entry name" value="EAL"/>
    <property type="match status" value="1"/>
</dbReference>
<keyword evidence="2" id="KW-0812">Transmembrane</keyword>
<feature type="coiled-coil region" evidence="1">
    <location>
        <begin position="90"/>
        <end position="138"/>
    </location>
</feature>
<evidence type="ECO:0000256" key="2">
    <source>
        <dbReference type="SAM" id="Phobius"/>
    </source>
</evidence>
<dbReference type="PROSITE" id="PS50112">
    <property type="entry name" value="PAS"/>
    <property type="match status" value="1"/>
</dbReference>
<dbReference type="FunFam" id="3.30.70.270:FF:000001">
    <property type="entry name" value="Diguanylate cyclase domain protein"/>
    <property type="match status" value="1"/>
</dbReference>
<feature type="domain" description="EAL" evidence="5">
    <location>
        <begin position="432"/>
        <end position="686"/>
    </location>
</feature>
<dbReference type="InterPro" id="IPR035965">
    <property type="entry name" value="PAS-like_dom_sf"/>
</dbReference>
<dbReference type="Gene3D" id="3.30.70.270">
    <property type="match status" value="1"/>
</dbReference>
<gene>
    <name evidence="7" type="ORF">HBE96_19330</name>
</gene>
<feature type="domain" description="GGDEF" evidence="6">
    <location>
        <begin position="290"/>
        <end position="423"/>
    </location>
</feature>
<evidence type="ECO:0000256" key="1">
    <source>
        <dbReference type="SAM" id="Coils"/>
    </source>
</evidence>
<accession>A0A7Y0EJY7</accession>
<comment type="caution">
    <text evidence="7">The sequence shown here is derived from an EMBL/GenBank/DDBJ whole genome shotgun (WGS) entry which is preliminary data.</text>
</comment>
<dbReference type="PANTHER" id="PTHR44757">
    <property type="entry name" value="DIGUANYLATE CYCLASE DGCP"/>
    <property type="match status" value="1"/>
</dbReference>
<dbReference type="Gene3D" id="3.20.20.450">
    <property type="entry name" value="EAL domain"/>
    <property type="match status" value="1"/>
</dbReference>
<evidence type="ECO:0000259" key="6">
    <source>
        <dbReference type="PROSITE" id="PS50887"/>
    </source>
</evidence>
<keyword evidence="1" id="KW-0175">Coiled coil</keyword>
<dbReference type="PROSITE" id="PS50887">
    <property type="entry name" value="GGDEF"/>
    <property type="match status" value="1"/>
</dbReference>
<dbReference type="Gene3D" id="3.30.450.20">
    <property type="entry name" value="PAS domain"/>
    <property type="match status" value="1"/>
</dbReference>
<evidence type="ECO:0000259" key="4">
    <source>
        <dbReference type="PROSITE" id="PS50113"/>
    </source>
</evidence>
<feature type="transmembrane region" description="Helical" evidence="2">
    <location>
        <begin position="62"/>
        <end position="79"/>
    </location>
</feature>
<dbReference type="NCBIfam" id="TIGR00229">
    <property type="entry name" value="sensory_box"/>
    <property type="match status" value="1"/>
</dbReference>
<dbReference type="Pfam" id="PF00990">
    <property type="entry name" value="GGDEF"/>
    <property type="match status" value="1"/>
</dbReference>
<dbReference type="PANTHER" id="PTHR44757:SF2">
    <property type="entry name" value="BIOFILM ARCHITECTURE MAINTENANCE PROTEIN MBAA"/>
    <property type="match status" value="1"/>
</dbReference>
<dbReference type="InterPro" id="IPR013655">
    <property type="entry name" value="PAS_fold_3"/>
</dbReference>
<dbReference type="RefSeq" id="WP_169299342.1">
    <property type="nucleotide sequence ID" value="NZ_JABBNI010000047.1"/>
</dbReference>
<dbReference type="InterPro" id="IPR035919">
    <property type="entry name" value="EAL_sf"/>
</dbReference>
<dbReference type="CDD" id="cd01948">
    <property type="entry name" value="EAL"/>
    <property type="match status" value="1"/>
</dbReference>
<dbReference type="InterPro" id="IPR000014">
    <property type="entry name" value="PAS"/>
</dbReference>
<dbReference type="CDD" id="cd01949">
    <property type="entry name" value="GGDEF"/>
    <property type="match status" value="1"/>
</dbReference>
<reference evidence="7 8" key="1">
    <citation type="submission" date="2020-06" db="EMBL/GenBank/DDBJ databases">
        <title>Complete Genome Sequence of Clostridium muelleri sp. nov. P21T, an Acid-Alcohol Producing Acetogen Isolated from Old Hay.</title>
        <authorList>
            <person name="Duncan K.E."/>
            <person name="Tanner R.S."/>
        </authorList>
    </citation>
    <scope>NUCLEOTIDE SEQUENCE [LARGE SCALE GENOMIC DNA]</scope>
    <source>
        <strain evidence="7 8">P21</strain>
    </source>
</reference>
<dbReference type="NCBIfam" id="TIGR00254">
    <property type="entry name" value="GGDEF"/>
    <property type="match status" value="1"/>
</dbReference>
<dbReference type="EMBL" id="JABBNI010000047">
    <property type="protein sequence ID" value="NMM64762.1"/>
    <property type="molecule type" value="Genomic_DNA"/>
</dbReference>
<dbReference type="SUPFAM" id="SSF55785">
    <property type="entry name" value="PYP-like sensor domain (PAS domain)"/>
    <property type="match status" value="1"/>
</dbReference>
<dbReference type="SUPFAM" id="SSF141868">
    <property type="entry name" value="EAL domain-like"/>
    <property type="match status" value="1"/>
</dbReference>
<evidence type="ECO:0000313" key="8">
    <source>
        <dbReference type="Proteomes" id="UP000537131"/>
    </source>
</evidence>